<protein>
    <recommendedName>
        <fullName evidence="5">Carbohydrate-binding module family 19 domain-containing protein</fullName>
    </recommendedName>
</protein>
<feature type="compositionally biased region" description="Low complexity" evidence="1">
    <location>
        <begin position="270"/>
        <end position="326"/>
    </location>
</feature>
<feature type="compositionally biased region" description="Low complexity" evidence="1">
    <location>
        <begin position="199"/>
        <end position="208"/>
    </location>
</feature>
<evidence type="ECO:0000256" key="1">
    <source>
        <dbReference type="SAM" id="MobiDB-lite"/>
    </source>
</evidence>
<dbReference type="PRINTS" id="PR01217">
    <property type="entry name" value="PRICHEXTENSN"/>
</dbReference>
<sequence>MSGGVPSSIVSEPLLPVFIIVVFLSSRFSKDYISLLLSLYSSSLKTTYYFFHFFFLFFQPNMKITFTTALIALQFHAVIAGPIYNNPALKPRDDDSLYIKEQPGTTRTFRHFGETKAPVANGPSSASVAEPSSSLRLPVGTRTTTSSSSSSSSSVVSSSTNVPGTRSFRRPPEDTPKPKPSSEVPVPPILVPPTPVPSAPTSSSSSPTPFLPAPSSPAPPGTSAPTSDRTFVRPTPPRPSSSSKAEEKPSAPATVTVTVTASARPPPAAPTTSPTPTTTIVPTTLVPTTSRVPTTSATATTSATPTTSQKASQAPSGSQPPSSANSNTALAIAQNKKFAALTTASPCDPKNPSQLHACIAGNFHTCGNDGKYAKVIDCVAPLTCFALPLEQSAGVSIACVTPSEAASRMGFSSEEELKGAIGKRSLARRNAEEEQIRAVIAQNKRFLTLKPNAACNSQDRAARTACIDGALNQCGQDNKYYKVLDCQTPTK</sequence>
<feature type="compositionally biased region" description="Low complexity" evidence="1">
    <location>
        <begin position="143"/>
        <end position="160"/>
    </location>
</feature>
<accession>A0A3N4JTR1</accession>
<feature type="transmembrane region" description="Helical" evidence="2">
    <location>
        <begin position="6"/>
        <end position="24"/>
    </location>
</feature>
<feature type="compositionally biased region" description="Low complexity" evidence="1">
    <location>
        <begin position="123"/>
        <end position="134"/>
    </location>
</feature>
<dbReference type="OrthoDB" id="2362516at2759"/>
<evidence type="ECO:0000313" key="3">
    <source>
        <dbReference type="EMBL" id="RPB01743.1"/>
    </source>
</evidence>
<evidence type="ECO:0000313" key="4">
    <source>
        <dbReference type="Proteomes" id="UP000276215"/>
    </source>
</evidence>
<proteinExistence type="predicted"/>
<feature type="compositionally biased region" description="Low complexity" evidence="1">
    <location>
        <begin position="250"/>
        <end position="263"/>
    </location>
</feature>
<feature type="transmembrane region" description="Helical" evidence="2">
    <location>
        <begin position="36"/>
        <end position="58"/>
    </location>
</feature>
<keyword evidence="2" id="KW-1133">Transmembrane helix</keyword>
<gene>
    <name evidence="3" type="ORF">L873DRAFT_598479</name>
</gene>
<feature type="region of interest" description="Disordered" evidence="1">
    <location>
        <begin position="112"/>
        <end position="327"/>
    </location>
</feature>
<dbReference type="Proteomes" id="UP000276215">
    <property type="component" value="Unassembled WGS sequence"/>
</dbReference>
<organism evidence="3 4">
    <name type="scientific">Choiromyces venosus 120613-1</name>
    <dbReference type="NCBI Taxonomy" id="1336337"/>
    <lineage>
        <taxon>Eukaryota</taxon>
        <taxon>Fungi</taxon>
        <taxon>Dikarya</taxon>
        <taxon>Ascomycota</taxon>
        <taxon>Pezizomycotina</taxon>
        <taxon>Pezizomycetes</taxon>
        <taxon>Pezizales</taxon>
        <taxon>Tuberaceae</taxon>
        <taxon>Choiromyces</taxon>
    </lineage>
</organism>
<feature type="compositionally biased region" description="Pro residues" evidence="1">
    <location>
        <begin position="209"/>
        <end position="222"/>
    </location>
</feature>
<dbReference type="EMBL" id="ML120371">
    <property type="protein sequence ID" value="RPB01743.1"/>
    <property type="molecule type" value="Genomic_DNA"/>
</dbReference>
<name>A0A3N4JTR1_9PEZI</name>
<keyword evidence="2" id="KW-0812">Transmembrane</keyword>
<keyword evidence="2" id="KW-0472">Membrane</keyword>
<evidence type="ECO:0000256" key="2">
    <source>
        <dbReference type="SAM" id="Phobius"/>
    </source>
</evidence>
<dbReference type="AlphaFoldDB" id="A0A3N4JTR1"/>
<keyword evidence="4" id="KW-1185">Reference proteome</keyword>
<reference evidence="3 4" key="1">
    <citation type="journal article" date="2018" name="Nat. Ecol. Evol.">
        <title>Pezizomycetes genomes reveal the molecular basis of ectomycorrhizal truffle lifestyle.</title>
        <authorList>
            <person name="Murat C."/>
            <person name="Payen T."/>
            <person name="Noel B."/>
            <person name="Kuo A."/>
            <person name="Morin E."/>
            <person name="Chen J."/>
            <person name="Kohler A."/>
            <person name="Krizsan K."/>
            <person name="Balestrini R."/>
            <person name="Da Silva C."/>
            <person name="Montanini B."/>
            <person name="Hainaut M."/>
            <person name="Levati E."/>
            <person name="Barry K.W."/>
            <person name="Belfiori B."/>
            <person name="Cichocki N."/>
            <person name="Clum A."/>
            <person name="Dockter R.B."/>
            <person name="Fauchery L."/>
            <person name="Guy J."/>
            <person name="Iotti M."/>
            <person name="Le Tacon F."/>
            <person name="Lindquist E.A."/>
            <person name="Lipzen A."/>
            <person name="Malagnac F."/>
            <person name="Mello A."/>
            <person name="Molinier V."/>
            <person name="Miyauchi S."/>
            <person name="Poulain J."/>
            <person name="Riccioni C."/>
            <person name="Rubini A."/>
            <person name="Sitrit Y."/>
            <person name="Splivallo R."/>
            <person name="Traeger S."/>
            <person name="Wang M."/>
            <person name="Zifcakova L."/>
            <person name="Wipf D."/>
            <person name="Zambonelli A."/>
            <person name="Paolocci F."/>
            <person name="Nowrousian M."/>
            <person name="Ottonello S."/>
            <person name="Baldrian P."/>
            <person name="Spatafora J.W."/>
            <person name="Henrissat B."/>
            <person name="Nagy L.G."/>
            <person name="Aury J.M."/>
            <person name="Wincker P."/>
            <person name="Grigoriev I.V."/>
            <person name="Bonfante P."/>
            <person name="Martin F.M."/>
        </authorList>
    </citation>
    <scope>NUCLEOTIDE SEQUENCE [LARGE SCALE GENOMIC DNA]</scope>
    <source>
        <strain evidence="3 4">120613-1</strain>
    </source>
</reference>
<evidence type="ECO:0008006" key="5">
    <source>
        <dbReference type="Google" id="ProtNLM"/>
    </source>
</evidence>
<feature type="compositionally biased region" description="Pro residues" evidence="1">
    <location>
        <begin position="185"/>
        <end position="198"/>
    </location>
</feature>